<dbReference type="InterPro" id="IPR020846">
    <property type="entry name" value="MFS_dom"/>
</dbReference>
<keyword evidence="3 5" id="KW-1133">Transmembrane helix</keyword>
<feature type="transmembrane region" description="Helical" evidence="5">
    <location>
        <begin position="89"/>
        <end position="112"/>
    </location>
</feature>
<dbReference type="InterPro" id="IPR050382">
    <property type="entry name" value="MFS_Na/Anion_cotransporter"/>
</dbReference>
<dbReference type="GO" id="GO:0016020">
    <property type="term" value="C:membrane"/>
    <property type="evidence" value="ECO:0007669"/>
    <property type="project" value="UniProtKB-SubCell"/>
</dbReference>
<feature type="transmembrane region" description="Helical" evidence="5">
    <location>
        <begin position="151"/>
        <end position="178"/>
    </location>
</feature>
<reference evidence="7 8" key="1">
    <citation type="submission" date="2015-07" db="EMBL/GenBank/DDBJ databases">
        <title>Draft Genome Sequence of Komagataeibacter intermedius Strain AF2, Isolated from Kombucha Tea.</title>
        <authorList>
            <person name="Santos R.A."/>
            <person name="Berretta A.A."/>
            <person name="Barud H.S."/>
            <person name="Ribeiro S.J."/>
            <person name="Gonzalez-Garcia L.N."/>
            <person name="Zucchi T.D."/>
            <person name="Goldman G.H."/>
            <person name="Riano-Pachon D.M."/>
        </authorList>
    </citation>
    <scope>NUCLEOTIDE SEQUENCE [LARGE SCALE GENOMIC DNA]</scope>
    <source>
        <strain evidence="7 8">AF2</strain>
    </source>
</reference>
<evidence type="ECO:0000313" key="7">
    <source>
        <dbReference type="EMBL" id="KPH87900.1"/>
    </source>
</evidence>
<evidence type="ECO:0000256" key="2">
    <source>
        <dbReference type="ARBA" id="ARBA00022692"/>
    </source>
</evidence>
<feature type="transmembrane region" description="Helical" evidence="5">
    <location>
        <begin position="223"/>
        <end position="245"/>
    </location>
</feature>
<feature type="domain" description="Major facilitator superfamily (MFS) profile" evidence="6">
    <location>
        <begin position="28"/>
        <end position="420"/>
    </location>
</feature>
<dbReference type="PANTHER" id="PTHR11662:SF399">
    <property type="entry name" value="FI19708P1-RELATED"/>
    <property type="match status" value="1"/>
</dbReference>
<protein>
    <submittedName>
        <fullName evidence="7">Glucarate transporter</fullName>
    </submittedName>
</protein>
<accession>A0A0N1N5E5</accession>
<comment type="subcellular location">
    <subcellularLocation>
        <location evidence="1">Membrane</location>
        <topology evidence="1">Multi-pass membrane protein</topology>
    </subcellularLocation>
</comment>
<organism evidence="7 8">
    <name type="scientific">Komagataeibacter intermedius AF2</name>
    <dbReference type="NCBI Taxonomy" id="1458464"/>
    <lineage>
        <taxon>Bacteria</taxon>
        <taxon>Pseudomonadati</taxon>
        <taxon>Pseudomonadota</taxon>
        <taxon>Alphaproteobacteria</taxon>
        <taxon>Acetobacterales</taxon>
        <taxon>Acetobacteraceae</taxon>
        <taxon>Komagataeibacter</taxon>
    </lineage>
</organism>
<feature type="transmembrane region" description="Helical" evidence="5">
    <location>
        <begin position="53"/>
        <end position="77"/>
    </location>
</feature>
<evidence type="ECO:0000313" key="8">
    <source>
        <dbReference type="Proteomes" id="UP000031553"/>
    </source>
</evidence>
<dbReference type="InterPro" id="IPR036259">
    <property type="entry name" value="MFS_trans_sf"/>
</dbReference>
<name>A0A0N1N5E5_9PROT</name>
<dbReference type="InterPro" id="IPR011701">
    <property type="entry name" value="MFS"/>
</dbReference>
<evidence type="ECO:0000259" key="6">
    <source>
        <dbReference type="PROSITE" id="PS50850"/>
    </source>
</evidence>
<evidence type="ECO:0000256" key="1">
    <source>
        <dbReference type="ARBA" id="ARBA00004141"/>
    </source>
</evidence>
<comment type="caution">
    <text evidence="7">The sequence shown here is derived from an EMBL/GenBank/DDBJ whole genome shotgun (WGS) entry which is preliminary data.</text>
</comment>
<dbReference type="SUPFAM" id="SSF103473">
    <property type="entry name" value="MFS general substrate transporter"/>
    <property type="match status" value="1"/>
</dbReference>
<dbReference type="Gene3D" id="1.20.1250.20">
    <property type="entry name" value="MFS general substrate transporter like domains"/>
    <property type="match status" value="2"/>
</dbReference>
<feature type="transmembrane region" description="Helical" evidence="5">
    <location>
        <begin position="24"/>
        <end position="41"/>
    </location>
</feature>
<feature type="transmembrane region" description="Helical" evidence="5">
    <location>
        <begin position="330"/>
        <end position="353"/>
    </location>
</feature>
<dbReference type="PROSITE" id="PS50850">
    <property type="entry name" value="MFS"/>
    <property type="match status" value="1"/>
</dbReference>
<keyword evidence="2 5" id="KW-0812">Transmembrane</keyword>
<evidence type="ECO:0000256" key="3">
    <source>
        <dbReference type="ARBA" id="ARBA00022989"/>
    </source>
</evidence>
<feature type="transmembrane region" description="Helical" evidence="5">
    <location>
        <begin position="396"/>
        <end position="416"/>
    </location>
</feature>
<dbReference type="Pfam" id="PF07690">
    <property type="entry name" value="MFS_1"/>
    <property type="match status" value="1"/>
</dbReference>
<sequence length="428" mass="45626">MERNASHVKGTVCDKAGRAGSDTYRYLLFGMVFLMYVINYGDRAALSIAMPALGTEFALTPVQIGWISSSFLFSYVLLNLPSSIVLDMYGTRVVGALAVGFWSIAMMLGGLARSVMQFILTRIMLGAGEAPTFSLGSSIVRQWARVGERGIIMTVILCGMQAGLAGGTIAGAWLIGWFGWRMEFIILGALGFVWAAAWVVVCRGTPPAGQVLPDRGLISVREVGALFLSRSFCAIVVAQCCGNYLNFLIMSWLPLFLMKQLHVDMLHAALDGTVCYVAAAVVAIVCGTVGEHWIVRRYPGRAARRLVVCVFFGCAALIGLLPFVHATSAVVALIAFSLGSMIAGNGANMALLADLLREHGKIGTVTGLTLTFSNFMGMIAPIATGYIVAATDSFDATWYVCAAGLILGGLLSLRLVRSEIVMKSAGET</sequence>
<evidence type="ECO:0000256" key="5">
    <source>
        <dbReference type="SAM" id="Phobius"/>
    </source>
</evidence>
<dbReference type="GO" id="GO:0022857">
    <property type="term" value="F:transmembrane transporter activity"/>
    <property type="evidence" value="ECO:0007669"/>
    <property type="project" value="InterPro"/>
</dbReference>
<dbReference type="AlphaFoldDB" id="A0A0N1N5E5"/>
<feature type="transmembrane region" description="Helical" evidence="5">
    <location>
        <begin position="365"/>
        <end position="390"/>
    </location>
</feature>
<dbReference type="PANTHER" id="PTHR11662">
    <property type="entry name" value="SOLUTE CARRIER FAMILY 17"/>
    <property type="match status" value="1"/>
</dbReference>
<keyword evidence="4 5" id="KW-0472">Membrane</keyword>
<dbReference type="EMBL" id="JUFX02000090">
    <property type="protein sequence ID" value="KPH87900.1"/>
    <property type="molecule type" value="Genomic_DNA"/>
</dbReference>
<proteinExistence type="predicted"/>
<dbReference type="Proteomes" id="UP000031553">
    <property type="component" value="Unassembled WGS sequence"/>
</dbReference>
<feature type="transmembrane region" description="Helical" evidence="5">
    <location>
        <begin position="265"/>
        <end position="290"/>
    </location>
</feature>
<evidence type="ECO:0000256" key="4">
    <source>
        <dbReference type="ARBA" id="ARBA00023136"/>
    </source>
</evidence>
<gene>
    <name evidence="7" type="ORF">GLUCOINTEAF2_0201982</name>
</gene>
<feature type="transmembrane region" description="Helical" evidence="5">
    <location>
        <begin position="302"/>
        <end position="324"/>
    </location>
</feature>
<feature type="transmembrane region" description="Helical" evidence="5">
    <location>
        <begin position="184"/>
        <end position="202"/>
    </location>
</feature>